<dbReference type="AlphaFoldDB" id="A0AAW6TQ10"/>
<protein>
    <submittedName>
        <fullName evidence="2">Uncharacterized protein</fullName>
    </submittedName>
</protein>
<dbReference type="Proteomes" id="UP001228643">
    <property type="component" value="Unassembled WGS sequence"/>
</dbReference>
<evidence type="ECO:0000313" key="2">
    <source>
        <dbReference type="EMBL" id="MDI5949633.1"/>
    </source>
</evidence>
<evidence type="ECO:0000313" key="3">
    <source>
        <dbReference type="Proteomes" id="UP001228643"/>
    </source>
</evidence>
<keyword evidence="3" id="KW-1185">Reference proteome</keyword>
<reference evidence="2 3" key="1">
    <citation type="submission" date="2023-04" db="EMBL/GenBank/DDBJ databases">
        <title>Two novel species of Flavobacterium.</title>
        <authorList>
            <person name="Liu Q."/>
            <person name="Xin Y.-H."/>
        </authorList>
    </citation>
    <scope>NUCLEOTIDE SEQUENCE [LARGE SCALE GENOMIC DNA]</scope>
    <source>
        <strain evidence="2 3">LB2P87</strain>
    </source>
</reference>
<keyword evidence="1" id="KW-0732">Signal</keyword>
<feature type="signal peptide" evidence="1">
    <location>
        <begin position="1"/>
        <end position="21"/>
    </location>
</feature>
<dbReference type="RefSeq" id="WP_282715787.1">
    <property type="nucleotide sequence ID" value="NZ_JASCRT010000002.1"/>
</dbReference>
<dbReference type="EMBL" id="JASCRY010000002">
    <property type="protein sequence ID" value="MDI5949633.1"/>
    <property type="molecule type" value="Genomic_DNA"/>
</dbReference>
<evidence type="ECO:0000256" key="1">
    <source>
        <dbReference type="SAM" id="SignalP"/>
    </source>
</evidence>
<sequence>MKHLKAFLVLALIVVANSVSAQSTFEKWPAIKEFHEVMSQTFHPAEEGNLAPIKARSEEMMNKAAMLLKSDIPAEFKTNAILASAERLQLKSKALHKLVTSNGSDAAILKSITDLHDTFHEIVGLCSDAKK</sequence>
<accession>A0AAW6TQ10</accession>
<gene>
    <name evidence="2" type="ORF">QLS97_08235</name>
</gene>
<organism evidence="2 3">
    <name type="scientific">Flavobacterium yafengii</name>
    <dbReference type="NCBI Taxonomy" id="3041253"/>
    <lineage>
        <taxon>Bacteria</taxon>
        <taxon>Pseudomonadati</taxon>
        <taxon>Bacteroidota</taxon>
        <taxon>Flavobacteriia</taxon>
        <taxon>Flavobacteriales</taxon>
        <taxon>Flavobacteriaceae</taxon>
        <taxon>Flavobacterium</taxon>
    </lineage>
</organism>
<name>A0AAW6TQ10_9FLAO</name>
<feature type="chain" id="PRO_5043992302" evidence="1">
    <location>
        <begin position="22"/>
        <end position="131"/>
    </location>
</feature>
<proteinExistence type="predicted"/>
<comment type="caution">
    <text evidence="2">The sequence shown here is derived from an EMBL/GenBank/DDBJ whole genome shotgun (WGS) entry which is preliminary data.</text>
</comment>